<dbReference type="InterPro" id="IPR014001">
    <property type="entry name" value="Helicase_ATP-bd"/>
</dbReference>
<dbReference type="Pfam" id="PF22590">
    <property type="entry name" value="Cas3-like_C_2"/>
    <property type="match status" value="1"/>
</dbReference>
<protein>
    <submittedName>
        <fullName evidence="11">CRISPR-associated helicase Cas3</fullName>
    </submittedName>
</protein>
<keyword evidence="8" id="KW-0067">ATP-binding</keyword>
<dbReference type="Gene3D" id="1.10.3210.30">
    <property type="match status" value="1"/>
</dbReference>
<dbReference type="PANTHER" id="PTHR47963:SF9">
    <property type="entry name" value="CRISPR-ASSOCIATED ENDONUCLEASE_HELICASE CAS3"/>
    <property type="match status" value="1"/>
</dbReference>
<keyword evidence="3" id="KW-0540">Nuclease</keyword>
<dbReference type="InterPro" id="IPR054712">
    <property type="entry name" value="Cas3-like_dom"/>
</dbReference>
<evidence type="ECO:0000256" key="8">
    <source>
        <dbReference type="ARBA" id="ARBA00022840"/>
    </source>
</evidence>
<evidence type="ECO:0000256" key="1">
    <source>
        <dbReference type="ARBA" id="ARBA00006847"/>
    </source>
</evidence>
<dbReference type="SMART" id="SM00487">
    <property type="entry name" value="DEXDc"/>
    <property type="match status" value="1"/>
</dbReference>
<comment type="caution">
    <text evidence="11">The sequence shown here is derived from an EMBL/GenBank/DDBJ whole genome shotgun (WGS) entry which is preliminary data.</text>
</comment>
<organism evidence="11 12">
    <name type="scientific">Streptomyces macrosporus</name>
    <dbReference type="NCBI Taxonomy" id="44032"/>
    <lineage>
        <taxon>Bacteria</taxon>
        <taxon>Bacillati</taxon>
        <taxon>Actinomycetota</taxon>
        <taxon>Actinomycetes</taxon>
        <taxon>Kitasatosporales</taxon>
        <taxon>Streptomycetaceae</taxon>
        <taxon>Streptomyces</taxon>
    </lineage>
</organism>
<dbReference type="Pfam" id="PF18395">
    <property type="entry name" value="Cas3_C"/>
    <property type="match status" value="1"/>
</dbReference>
<dbReference type="PANTHER" id="PTHR47963">
    <property type="entry name" value="DEAD-BOX ATP-DEPENDENT RNA HELICASE 47, MITOCHONDRIAL"/>
    <property type="match status" value="1"/>
</dbReference>
<dbReference type="NCBIfam" id="TIGR01587">
    <property type="entry name" value="cas3_core"/>
    <property type="match status" value="1"/>
</dbReference>
<dbReference type="Proteomes" id="UP001501638">
    <property type="component" value="Unassembled WGS sequence"/>
</dbReference>
<keyword evidence="5" id="KW-0547">Nucleotide-binding</keyword>
<gene>
    <name evidence="11" type="primary">cas3</name>
    <name evidence="11" type="ORF">GCM10010405_15430</name>
</gene>
<keyword evidence="12" id="KW-1185">Reference proteome</keyword>
<dbReference type="CDD" id="cd17930">
    <property type="entry name" value="DEXHc_cas3"/>
    <property type="match status" value="1"/>
</dbReference>
<dbReference type="Gene3D" id="3.40.50.300">
    <property type="entry name" value="P-loop containing nucleotide triphosphate hydrolases"/>
    <property type="match status" value="2"/>
</dbReference>
<dbReference type="CDD" id="cd09641">
    <property type="entry name" value="Cas3''_I"/>
    <property type="match status" value="1"/>
</dbReference>
<dbReference type="InterPro" id="IPR006474">
    <property type="entry name" value="Helicase_Cas3_CRISPR-ass_core"/>
</dbReference>
<evidence type="ECO:0000313" key="11">
    <source>
        <dbReference type="EMBL" id="GAA2433356.1"/>
    </source>
</evidence>
<keyword evidence="7" id="KW-0347">Helicase</keyword>
<evidence type="ECO:0000256" key="5">
    <source>
        <dbReference type="ARBA" id="ARBA00022741"/>
    </source>
</evidence>
<dbReference type="InterPro" id="IPR041372">
    <property type="entry name" value="Cas3_C"/>
</dbReference>
<dbReference type="NCBIfam" id="TIGR01596">
    <property type="entry name" value="cas3_HD"/>
    <property type="match status" value="1"/>
</dbReference>
<evidence type="ECO:0000313" key="12">
    <source>
        <dbReference type="Proteomes" id="UP001501638"/>
    </source>
</evidence>
<dbReference type="InterPro" id="IPR050547">
    <property type="entry name" value="DEAD_box_RNA_helicases"/>
</dbReference>
<keyword evidence="6" id="KW-0378">Hydrolase</keyword>
<dbReference type="EMBL" id="BAAASZ010000013">
    <property type="protein sequence ID" value="GAA2433356.1"/>
    <property type="molecule type" value="Genomic_DNA"/>
</dbReference>
<comment type="similarity">
    <text evidence="2">In the central section; belongs to the CRISPR-associated helicase Cas3 family.</text>
</comment>
<dbReference type="InterPro" id="IPR038257">
    <property type="entry name" value="CRISPR-assoc_Cas3_HD_sf"/>
</dbReference>
<dbReference type="InterPro" id="IPR027417">
    <property type="entry name" value="P-loop_NTPase"/>
</dbReference>
<evidence type="ECO:0000256" key="3">
    <source>
        <dbReference type="ARBA" id="ARBA00022722"/>
    </source>
</evidence>
<evidence type="ECO:0000256" key="6">
    <source>
        <dbReference type="ARBA" id="ARBA00022801"/>
    </source>
</evidence>
<evidence type="ECO:0000256" key="7">
    <source>
        <dbReference type="ARBA" id="ARBA00022806"/>
    </source>
</evidence>
<sequence length="995" mass="107943">MFNGGVIEEGAGGPGLGECLAGAVRTVWAKHDRATDGWLPLWRHMADSAAVAGLLWDRWLPRNVQALVAGPLPGGMEDARRLAVWCAAGHDVGKATPAFACQVDALADRMRAVGLDMPGPKQVGDDRRMAPHGLAGQLLIQEWLVERFGWPERATVQFAVVAGGHHGVPPGHGQILDLDHHPELLRTPGPSEPVWRRVQTELLDACADVYGVRDRLPHWQRVRLPQPVQVVLTALVVVADWIASNPDLFPYFPEEHPRGDAARVAAAWRGLRLPGPWSPAVPAGTAGEVFATRFDLPPGARVRPVQEEAVRLARSMLAPGLMVIEAPMGEGKTEAALAVAEIFAARSGAGGVFVALPTMATGSAMFPRLLDWLDRLPPDGLDDTTPEGRERSVLLAHSKAALNEPYADLLRAGRHTIAAVDQFGDEDQLRPSDDVRSAPAELVAHQWLRGRKKGLLASFAVGTIDQLLMAGLKSRHLALRHLAFAGKVVVIDEAHAYDAWMNTYLDRVLAWLGAYRVPVVVLSATLPAARRRELAQAYAGGTRDDAEGYAVLAEAGGYPLLTAVAPGTDPEIAVPAASGRRTEVRLERLDDDLDVLADRLEAELAGGGCALVVRNTVDRVLEAAEHLRARFGEKAVTVAHARFLDLDRAGKDARLLELFGPPGEDGTPPQRPQRRHIVVASQVAEQSLDVDFDLLVSDLCPVDLLLQRMGRLHRHRRSDRPARLRAARCLVTGVDWTATPAPLPVSGSRRVYGEYLLLRSLAVLEPHFADTPDAGVVVRLPEDISPLVQRAYGSEPQGPAAWAEAVAEARRAHEAHRARQRHGADVFRLDRVRRAGRPLVGWIDAGVGDADDTRAGRAQVRDGQESLEVLVVRRRADGTLTTVPWLGQGLGGLELPTDAVPSPRAARAVAASGLRLPYHFSYPRVLNRAIEELEEWCVPAWQAKECHWLAGELILALDDGPGGDCQTRLAGFQLRYNPHDGLRVIRDGTERQGDG</sequence>
<keyword evidence="4" id="KW-0479">Metal-binding</keyword>
<dbReference type="InterPro" id="IPR006483">
    <property type="entry name" value="CRISPR-assoc_Cas3_HD"/>
</dbReference>
<evidence type="ECO:0000256" key="4">
    <source>
        <dbReference type="ARBA" id="ARBA00022723"/>
    </source>
</evidence>
<evidence type="ECO:0000259" key="10">
    <source>
        <dbReference type="PROSITE" id="PS51643"/>
    </source>
</evidence>
<proteinExistence type="inferred from homology"/>
<comment type="similarity">
    <text evidence="1">In the N-terminal section; belongs to the CRISPR-associated nuclease Cas3-HD family.</text>
</comment>
<keyword evidence="9" id="KW-0051">Antiviral defense</keyword>
<evidence type="ECO:0000256" key="9">
    <source>
        <dbReference type="ARBA" id="ARBA00023118"/>
    </source>
</evidence>
<dbReference type="SUPFAM" id="SSF52540">
    <property type="entry name" value="P-loop containing nucleoside triphosphate hydrolases"/>
    <property type="match status" value="1"/>
</dbReference>
<reference evidence="11 12" key="1">
    <citation type="journal article" date="2019" name="Int. J. Syst. Evol. Microbiol.">
        <title>The Global Catalogue of Microorganisms (GCM) 10K type strain sequencing project: providing services to taxonomists for standard genome sequencing and annotation.</title>
        <authorList>
            <consortium name="The Broad Institute Genomics Platform"/>
            <consortium name="The Broad Institute Genome Sequencing Center for Infectious Disease"/>
            <person name="Wu L."/>
            <person name="Ma J."/>
        </authorList>
    </citation>
    <scope>NUCLEOTIDE SEQUENCE [LARGE SCALE GENOMIC DNA]</scope>
    <source>
        <strain evidence="11 12">JCM 6305</strain>
    </source>
</reference>
<accession>A0ABN3JNL0</accession>
<dbReference type="PROSITE" id="PS51643">
    <property type="entry name" value="HD_CAS3"/>
    <property type="match status" value="1"/>
</dbReference>
<feature type="domain" description="HD Cas3-type" evidence="10">
    <location>
        <begin position="34"/>
        <end position="242"/>
    </location>
</feature>
<dbReference type="Pfam" id="PF18019">
    <property type="entry name" value="Cas3_HD"/>
    <property type="match status" value="1"/>
</dbReference>
<name>A0ABN3JNL0_9ACTN</name>
<evidence type="ECO:0000256" key="2">
    <source>
        <dbReference type="ARBA" id="ARBA00009046"/>
    </source>
</evidence>